<dbReference type="RefSeq" id="WP_378260332.1">
    <property type="nucleotide sequence ID" value="NZ_JBHSIT010000009.1"/>
</dbReference>
<dbReference type="SUPFAM" id="SSF88713">
    <property type="entry name" value="Glycoside hydrolase/deacetylase"/>
    <property type="match status" value="1"/>
</dbReference>
<protein>
    <recommendedName>
        <fullName evidence="4">Secreted protein</fullName>
    </recommendedName>
</protein>
<dbReference type="Gene3D" id="3.20.20.370">
    <property type="entry name" value="Glycoside hydrolase/deacetylase"/>
    <property type="match status" value="1"/>
</dbReference>
<dbReference type="InterPro" id="IPR052740">
    <property type="entry name" value="CE4"/>
</dbReference>
<accession>A0ABV9U4W7</accession>
<feature type="region of interest" description="Disordered" evidence="1">
    <location>
        <begin position="38"/>
        <end position="63"/>
    </location>
</feature>
<organism evidence="2 3">
    <name type="scientific">Actinomadura gamaensis</name>
    <dbReference type="NCBI Taxonomy" id="1763541"/>
    <lineage>
        <taxon>Bacteria</taxon>
        <taxon>Bacillati</taxon>
        <taxon>Actinomycetota</taxon>
        <taxon>Actinomycetes</taxon>
        <taxon>Streptosporangiales</taxon>
        <taxon>Thermomonosporaceae</taxon>
        <taxon>Actinomadura</taxon>
    </lineage>
</organism>
<proteinExistence type="predicted"/>
<gene>
    <name evidence="2" type="ORF">ACFPCY_29275</name>
</gene>
<evidence type="ECO:0000313" key="2">
    <source>
        <dbReference type="EMBL" id="MFC4911431.1"/>
    </source>
</evidence>
<evidence type="ECO:0000256" key="1">
    <source>
        <dbReference type="SAM" id="MobiDB-lite"/>
    </source>
</evidence>
<reference evidence="3" key="1">
    <citation type="journal article" date="2019" name="Int. J. Syst. Evol. Microbiol.">
        <title>The Global Catalogue of Microorganisms (GCM) 10K type strain sequencing project: providing services to taxonomists for standard genome sequencing and annotation.</title>
        <authorList>
            <consortium name="The Broad Institute Genomics Platform"/>
            <consortium name="The Broad Institute Genome Sequencing Center for Infectious Disease"/>
            <person name="Wu L."/>
            <person name="Ma J."/>
        </authorList>
    </citation>
    <scope>NUCLEOTIDE SEQUENCE [LARGE SCALE GENOMIC DNA]</scope>
    <source>
        <strain evidence="3">KLKA75</strain>
    </source>
</reference>
<evidence type="ECO:0008006" key="4">
    <source>
        <dbReference type="Google" id="ProtNLM"/>
    </source>
</evidence>
<dbReference type="PANTHER" id="PTHR45985:SF3">
    <property type="entry name" value="CHITIN DEACETYLASE-LIKE 4"/>
    <property type="match status" value="1"/>
</dbReference>
<sequence>MVTKKGLAAATAAVLVSGLGWWWAGSLAGRSSRQLAAAGPDARDEASALSGSPGGRARRLRPGERPPQFVVFSWDGAGEDDNLLFSHFRQVGREVGATQTFFLTGLYLLPRSKASLYRPPGHPRGTAAIPWLSDESVRRTLRQVRAAYQDGDEIGTHFNGHFCGPGGGGSWTPAQWRSEIEQAKWFVQKWQTTTGWTDEPPLPFDYGKELVGGRTPCLEGGSAMRRAARTMGFRYDSSDTGTQVWPHKADGMWELPLQAVPFPGRGFEVLSMDYNFLANQSRREQGDPALRAHWGRQVRDGLLRGFDRAYNGNRAPFVIGNHLEEWNGGVYMSAIEEVMRTVCGRPEVRCVSFRELVDWLDAQDPGVLAQLRRLDVGEQPSGGWPGAGSTTLAGPTP</sequence>
<dbReference type="PANTHER" id="PTHR45985">
    <property type="match status" value="1"/>
</dbReference>
<keyword evidence="3" id="KW-1185">Reference proteome</keyword>
<comment type="caution">
    <text evidence="2">The sequence shown here is derived from an EMBL/GenBank/DDBJ whole genome shotgun (WGS) entry which is preliminary data.</text>
</comment>
<evidence type="ECO:0000313" key="3">
    <source>
        <dbReference type="Proteomes" id="UP001595872"/>
    </source>
</evidence>
<dbReference type="Proteomes" id="UP001595872">
    <property type="component" value="Unassembled WGS sequence"/>
</dbReference>
<dbReference type="InterPro" id="IPR011330">
    <property type="entry name" value="Glyco_hydro/deAcase_b/a-brl"/>
</dbReference>
<dbReference type="EMBL" id="JBHSIT010000009">
    <property type="protein sequence ID" value="MFC4911431.1"/>
    <property type="molecule type" value="Genomic_DNA"/>
</dbReference>
<name>A0ABV9U4W7_9ACTN</name>